<protein>
    <submittedName>
        <fullName evidence="3">Uncharacterized protein</fullName>
    </submittedName>
</protein>
<dbReference type="RefSeq" id="XP_001023870.1">
    <property type="nucleotide sequence ID" value="XM_001023870.3"/>
</dbReference>
<evidence type="ECO:0000256" key="1">
    <source>
        <dbReference type="SAM" id="Coils"/>
    </source>
</evidence>
<dbReference type="EMBL" id="GG662474">
    <property type="protein sequence ID" value="EAS03624.1"/>
    <property type="molecule type" value="Genomic_DNA"/>
</dbReference>
<accession>Q245K8</accession>
<keyword evidence="4" id="KW-1185">Reference proteome</keyword>
<dbReference type="eggNOG" id="ENOG502SP45">
    <property type="taxonomic scope" value="Eukaryota"/>
</dbReference>
<name>Q245K8_TETTS</name>
<keyword evidence="1" id="KW-0175">Coiled coil</keyword>
<gene>
    <name evidence="3" type="ORF">TTHERM_00248400</name>
</gene>
<dbReference type="KEGG" id="tet:TTHERM_00248400"/>
<dbReference type="OMA" id="HIQQEQW"/>
<dbReference type="HOGENOM" id="CLU_494755_0_0_1"/>
<evidence type="ECO:0000313" key="4">
    <source>
        <dbReference type="Proteomes" id="UP000009168"/>
    </source>
</evidence>
<dbReference type="OrthoDB" id="303603at2759"/>
<dbReference type="InParanoid" id="Q245K8"/>
<feature type="compositionally biased region" description="Low complexity" evidence="2">
    <location>
        <begin position="606"/>
        <end position="638"/>
    </location>
</feature>
<dbReference type="GeneID" id="7824057"/>
<evidence type="ECO:0000256" key="2">
    <source>
        <dbReference type="SAM" id="MobiDB-lite"/>
    </source>
</evidence>
<organism evidence="3 4">
    <name type="scientific">Tetrahymena thermophila (strain SB210)</name>
    <dbReference type="NCBI Taxonomy" id="312017"/>
    <lineage>
        <taxon>Eukaryota</taxon>
        <taxon>Sar</taxon>
        <taxon>Alveolata</taxon>
        <taxon>Ciliophora</taxon>
        <taxon>Intramacronucleata</taxon>
        <taxon>Oligohymenophorea</taxon>
        <taxon>Hymenostomatida</taxon>
        <taxon>Tetrahymenina</taxon>
        <taxon>Tetrahymenidae</taxon>
        <taxon>Tetrahymena</taxon>
    </lineage>
</organism>
<evidence type="ECO:0000313" key="3">
    <source>
        <dbReference type="EMBL" id="EAS03624.1"/>
    </source>
</evidence>
<feature type="region of interest" description="Disordered" evidence="2">
    <location>
        <begin position="599"/>
        <end position="638"/>
    </location>
</feature>
<dbReference type="Proteomes" id="UP000009168">
    <property type="component" value="Unassembled WGS sequence"/>
</dbReference>
<dbReference type="AlphaFoldDB" id="Q245K8"/>
<feature type="region of interest" description="Disordered" evidence="2">
    <location>
        <begin position="1"/>
        <end position="37"/>
    </location>
</feature>
<proteinExistence type="predicted"/>
<feature type="compositionally biased region" description="Polar residues" evidence="2">
    <location>
        <begin position="14"/>
        <end position="36"/>
    </location>
</feature>
<feature type="coiled-coil region" evidence="1">
    <location>
        <begin position="226"/>
        <end position="257"/>
    </location>
</feature>
<sequence>MSKYNSPKKKQKRATISSISSIKFDNSEQRSPNNGQFGDDFVDFEDYDLEVLNLDFMYRYKNPQILAVHQRDSEITADEIIRKLVSTAIHQVQENELNMKIPYHSIKNILNTVEVAMNVIFLQPEDNRVDFATKGLQEDVEPQHIFKDTWLRSKVHVDTLYREEEEPYQNSVQMLPHSKVMDIQSKRRSSKASSVGFQLKKNLNDQSSQALRNLIPAPIDLTEPLNISITEEKLRQKKENERKEREEKAIADNLKRQNLINEEQQKFNKFQKENKAAGFTYDYNGELLAVQKVKINKLPPSAQTIQFGFKEDDDGKIKDVKKKKKVLKSDTVNKFKKAPEQEKEFAKMITNQPPILDNIPLSQGVALLFEGRKRVGPRPNTVDMQSLTLTGGSKVRMGRKQYDEIIKNGGFNRGKIDQNEQNNRLLYSAGDPRFQPQHDENQEMNTIDRLKFLQKIQNQTTGTLPSIQKGSIKIQSAKIYETLTQTIDENEEIELKKLKELEAKKKEGLHQIQSAQLLNKSPVDEFNLQITRQSEWGKSHYGSGAQLMQYNKHKPTEKDLIESLGKNKLKPRERLVHTPNTLLPVFDLRASTSEGFFRKNVKTSESNRLPTGNPNNNINNNSQANNSNVTASNLSKKD</sequence>
<feature type="compositionally biased region" description="Basic residues" evidence="2">
    <location>
        <begin position="1"/>
        <end position="13"/>
    </location>
</feature>
<reference evidence="4" key="1">
    <citation type="journal article" date="2006" name="PLoS Biol.">
        <title>Macronuclear genome sequence of the ciliate Tetrahymena thermophila, a model eukaryote.</title>
        <authorList>
            <person name="Eisen J.A."/>
            <person name="Coyne R.S."/>
            <person name="Wu M."/>
            <person name="Wu D."/>
            <person name="Thiagarajan M."/>
            <person name="Wortman J.R."/>
            <person name="Badger J.H."/>
            <person name="Ren Q."/>
            <person name="Amedeo P."/>
            <person name="Jones K.M."/>
            <person name="Tallon L.J."/>
            <person name="Delcher A.L."/>
            <person name="Salzberg S.L."/>
            <person name="Silva J.C."/>
            <person name="Haas B.J."/>
            <person name="Majoros W.H."/>
            <person name="Farzad M."/>
            <person name="Carlton J.M."/>
            <person name="Smith R.K. Jr."/>
            <person name="Garg J."/>
            <person name="Pearlman R.E."/>
            <person name="Karrer K.M."/>
            <person name="Sun L."/>
            <person name="Manning G."/>
            <person name="Elde N.C."/>
            <person name="Turkewitz A.P."/>
            <person name="Asai D.J."/>
            <person name="Wilkes D.E."/>
            <person name="Wang Y."/>
            <person name="Cai H."/>
            <person name="Collins K."/>
            <person name="Stewart B.A."/>
            <person name="Lee S.R."/>
            <person name="Wilamowska K."/>
            <person name="Weinberg Z."/>
            <person name="Ruzzo W.L."/>
            <person name="Wloga D."/>
            <person name="Gaertig J."/>
            <person name="Frankel J."/>
            <person name="Tsao C.-C."/>
            <person name="Gorovsky M.A."/>
            <person name="Keeling P.J."/>
            <person name="Waller R.F."/>
            <person name="Patron N.J."/>
            <person name="Cherry J.M."/>
            <person name="Stover N.A."/>
            <person name="Krieger C.J."/>
            <person name="del Toro C."/>
            <person name="Ryder H.F."/>
            <person name="Williamson S.C."/>
            <person name="Barbeau R.A."/>
            <person name="Hamilton E.P."/>
            <person name="Orias E."/>
        </authorList>
    </citation>
    <scope>NUCLEOTIDE SEQUENCE [LARGE SCALE GENOMIC DNA]</scope>
    <source>
        <strain evidence="4">SB210</strain>
    </source>
</reference>